<dbReference type="RefSeq" id="WP_212017186.1">
    <property type="nucleotide sequence ID" value="NZ_JAAFYZ010000166.1"/>
</dbReference>
<protein>
    <submittedName>
        <fullName evidence="2">Aminoglycoside phosphotransferase family protein</fullName>
    </submittedName>
</protein>
<accession>A0ABS5L123</accession>
<dbReference type="SUPFAM" id="SSF56112">
    <property type="entry name" value="Protein kinase-like (PK-like)"/>
    <property type="match status" value="1"/>
</dbReference>
<dbReference type="PANTHER" id="PTHR21310:SF42">
    <property type="entry name" value="BIFUNCTIONAL AAC_APH"/>
    <property type="match status" value="1"/>
</dbReference>
<dbReference type="EMBL" id="JAAFYZ010000166">
    <property type="protein sequence ID" value="MBS2552008.1"/>
    <property type="molecule type" value="Genomic_DNA"/>
</dbReference>
<keyword evidence="3" id="KW-1185">Reference proteome</keyword>
<proteinExistence type="predicted"/>
<dbReference type="Pfam" id="PF01636">
    <property type="entry name" value="APH"/>
    <property type="match status" value="1"/>
</dbReference>
<organism evidence="2 3">
    <name type="scientific">Catenulispora pinistramenti</name>
    <dbReference type="NCBI Taxonomy" id="2705254"/>
    <lineage>
        <taxon>Bacteria</taxon>
        <taxon>Bacillati</taxon>
        <taxon>Actinomycetota</taxon>
        <taxon>Actinomycetes</taxon>
        <taxon>Catenulisporales</taxon>
        <taxon>Catenulisporaceae</taxon>
        <taxon>Catenulispora</taxon>
    </lineage>
</organism>
<dbReference type="PANTHER" id="PTHR21310">
    <property type="entry name" value="AMINOGLYCOSIDE PHOSPHOTRANSFERASE-RELATED-RELATED"/>
    <property type="match status" value="1"/>
</dbReference>
<dbReference type="InterPro" id="IPR051678">
    <property type="entry name" value="AGP_Transferase"/>
</dbReference>
<dbReference type="Proteomes" id="UP000730482">
    <property type="component" value="Unassembled WGS sequence"/>
</dbReference>
<sequence length="308" mass="33088">MADPKMHPDEADTDAALVERLLAGQFRHWAHLPVRRVESTGTDNAMFRIGTELCVRLPRIEGAVRALRREQRWLPVLAPQLPLAVPVALGIGEPTDEYPYPWSVLPWIDGEPATRQALAEGGIGSGRSNASTAAVDLAGFLKALNAADTTGGPAPIAGSRGTPITGRDETVRAMVAELGASLDSAAVLAAWERVMDTPAWPHEPVWIHSDLQGGNLIARDGRLAAVIDFAPSLGDPAVGLLPAWNLFEGEARAAFREALGVDDDTWERGRGWALSIALVALPYYTRLGTNPRIVADSWHDIDEILKAA</sequence>
<dbReference type="Gene3D" id="3.30.200.20">
    <property type="entry name" value="Phosphorylase Kinase, domain 1"/>
    <property type="match status" value="1"/>
</dbReference>
<evidence type="ECO:0000313" key="3">
    <source>
        <dbReference type="Proteomes" id="UP000730482"/>
    </source>
</evidence>
<reference evidence="2 3" key="1">
    <citation type="submission" date="2020-02" db="EMBL/GenBank/DDBJ databases">
        <title>Acidophilic actinobacteria isolated from forest soil.</title>
        <authorList>
            <person name="Golinska P."/>
        </authorList>
    </citation>
    <scope>NUCLEOTIDE SEQUENCE [LARGE SCALE GENOMIC DNA]</scope>
    <source>
        <strain evidence="2 3">NL8</strain>
    </source>
</reference>
<gene>
    <name evidence="2" type="ORF">KGQ19_34605</name>
</gene>
<evidence type="ECO:0000259" key="1">
    <source>
        <dbReference type="Pfam" id="PF01636"/>
    </source>
</evidence>
<dbReference type="InterPro" id="IPR002575">
    <property type="entry name" value="Aminoglycoside_PTrfase"/>
</dbReference>
<evidence type="ECO:0000313" key="2">
    <source>
        <dbReference type="EMBL" id="MBS2552008.1"/>
    </source>
</evidence>
<dbReference type="InterPro" id="IPR011009">
    <property type="entry name" value="Kinase-like_dom_sf"/>
</dbReference>
<feature type="domain" description="Aminoglycoside phosphotransferase" evidence="1">
    <location>
        <begin position="40"/>
        <end position="272"/>
    </location>
</feature>
<dbReference type="CDD" id="cd05155">
    <property type="entry name" value="APH_ChoK_like_1"/>
    <property type="match status" value="1"/>
</dbReference>
<name>A0ABS5L123_9ACTN</name>
<dbReference type="Gene3D" id="3.90.1200.10">
    <property type="match status" value="1"/>
</dbReference>
<comment type="caution">
    <text evidence="2">The sequence shown here is derived from an EMBL/GenBank/DDBJ whole genome shotgun (WGS) entry which is preliminary data.</text>
</comment>